<proteinExistence type="predicted"/>
<organism evidence="2 3">
    <name type="scientific">Dreissena polymorpha</name>
    <name type="common">Zebra mussel</name>
    <name type="synonym">Mytilus polymorpha</name>
    <dbReference type="NCBI Taxonomy" id="45954"/>
    <lineage>
        <taxon>Eukaryota</taxon>
        <taxon>Metazoa</taxon>
        <taxon>Spiralia</taxon>
        <taxon>Lophotrochozoa</taxon>
        <taxon>Mollusca</taxon>
        <taxon>Bivalvia</taxon>
        <taxon>Autobranchia</taxon>
        <taxon>Heteroconchia</taxon>
        <taxon>Euheterodonta</taxon>
        <taxon>Imparidentia</taxon>
        <taxon>Neoheterodontei</taxon>
        <taxon>Myida</taxon>
        <taxon>Dreissenoidea</taxon>
        <taxon>Dreissenidae</taxon>
        <taxon>Dreissena</taxon>
    </lineage>
</organism>
<name>A0A9D4G821_DREPO</name>
<keyword evidence="3" id="KW-1185">Reference proteome</keyword>
<dbReference type="Proteomes" id="UP000828390">
    <property type="component" value="Unassembled WGS sequence"/>
</dbReference>
<comment type="caution">
    <text evidence="2">The sequence shown here is derived from an EMBL/GenBank/DDBJ whole genome shotgun (WGS) entry which is preliminary data.</text>
</comment>
<gene>
    <name evidence="2" type="ORF">DPMN_140675</name>
</gene>
<feature type="region of interest" description="Disordered" evidence="1">
    <location>
        <begin position="38"/>
        <end position="107"/>
    </location>
</feature>
<evidence type="ECO:0000313" key="3">
    <source>
        <dbReference type="Proteomes" id="UP000828390"/>
    </source>
</evidence>
<evidence type="ECO:0000256" key="1">
    <source>
        <dbReference type="SAM" id="MobiDB-lite"/>
    </source>
</evidence>
<accession>A0A9D4G821</accession>
<dbReference type="AlphaFoldDB" id="A0A9D4G821"/>
<feature type="compositionally biased region" description="Polar residues" evidence="1">
    <location>
        <begin position="81"/>
        <end position="107"/>
    </location>
</feature>
<reference evidence="2" key="2">
    <citation type="submission" date="2020-11" db="EMBL/GenBank/DDBJ databases">
        <authorList>
            <person name="McCartney M.A."/>
            <person name="Auch B."/>
            <person name="Kono T."/>
            <person name="Mallez S."/>
            <person name="Becker A."/>
            <person name="Gohl D.M."/>
            <person name="Silverstein K.A.T."/>
            <person name="Koren S."/>
            <person name="Bechman K.B."/>
            <person name="Herman A."/>
            <person name="Abrahante J.E."/>
            <person name="Garbe J."/>
        </authorList>
    </citation>
    <scope>NUCLEOTIDE SEQUENCE</scope>
    <source>
        <strain evidence="2">Duluth1</strain>
        <tissue evidence="2">Whole animal</tissue>
    </source>
</reference>
<protein>
    <submittedName>
        <fullName evidence="2">Uncharacterized protein</fullName>
    </submittedName>
</protein>
<evidence type="ECO:0000313" key="2">
    <source>
        <dbReference type="EMBL" id="KAH3812251.1"/>
    </source>
</evidence>
<dbReference type="EMBL" id="JAIWYP010000006">
    <property type="protein sequence ID" value="KAH3812251.1"/>
    <property type="molecule type" value="Genomic_DNA"/>
</dbReference>
<sequence length="107" mass="11683">MPRTLSLCNRPSLLELGSEGNLLDTKALIIRHPYIYPSARTTHPPKAQPTNPTTQPTTQPQKSTQHPTDPPTHLSIDSFIHPSSHQSIDPSTHPSNSPSICPSIHPS</sequence>
<feature type="compositionally biased region" description="Low complexity" evidence="1">
    <location>
        <begin position="44"/>
        <end position="67"/>
    </location>
</feature>
<reference evidence="2" key="1">
    <citation type="journal article" date="2019" name="bioRxiv">
        <title>The Genome of the Zebra Mussel, Dreissena polymorpha: A Resource for Invasive Species Research.</title>
        <authorList>
            <person name="McCartney M.A."/>
            <person name="Auch B."/>
            <person name="Kono T."/>
            <person name="Mallez S."/>
            <person name="Zhang Y."/>
            <person name="Obille A."/>
            <person name="Becker A."/>
            <person name="Abrahante J.E."/>
            <person name="Garbe J."/>
            <person name="Badalamenti J.P."/>
            <person name="Herman A."/>
            <person name="Mangelson H."/>
            <person name="Liachko I."/>
            <person name="Sullivan S."/>
            <person name="Sone E.D."/>
            <person name="Koren S."/>
            <person name="Silverstein K.A.T."/>
            <person name="Beckman K.B."/>
            <person name="Gohl D.M."/>
        </authorList>
    </citation>
    <scope>NUCLEOTIDE SEQUENCE</scope>
    <source>
        <strain evidence="2">Duluth1</strain>
        <tissue evidence="2">Whole animal</tissue>
    </source>
</reference>